<dbReference type="STRING" id="112901.SAMN04488500_101151"/>
<keyword evidence="7 11" id="KW-0630">Potassium</keyword>
<keyword evidence="13" id="KW-1185">Reference proteome</keyword>
<comment type="function">
    <text evidence="11">Part of the high-affinity ATP-driven potassium transport (or Kdp) system, which catalyzes the hydrolysis of ATP coupled with the electrogenic transport of potassium into the cytoplasm. This subunit acts as a catalytic chaperone that increases the ATP-binding affinity of the ATP-hydrolyzing subunit KdpB by the formation of a transient KdpB/KdpC/ATP ternary complex.</text>
</comment>
<dbReference type="EMBL" id="FWXI01000001">
    <property type="protein sequence ID" value="SMC32867.1"/>
    <property type="molecule type" value="Genomic_DNA"/>
</dbReference>
<dbReference type="PANTHER" id="PTHR30042">
    <property type="entry name" value="POTASSIUM-TRANSPORTING ATPASE C CHAIN"/>
    <property type="match status" value="1"/>
</dbReference>
<keyword evidence="3 11" id="KW-0633">Potassium transport</keyword>
<accession>A0A1W1Y9N4</accession>
<evidence type="ECO:0000256" key="1">
    <source>
        <dbReference type="ARBA" id="ARBA00022448"/>
    </source>
</evidence>
<comment type="similarity">
    <text evidence="11">Belongs to the KdpC family.</text>
</comment>
<keyword evidence="6 11" id="KW-0067">ATP-binding</keyword>
<dbReference type="RefSeq" id="WP_245823737.1">
    <property type="nucleotide sequence ID" value="NZ_CP155572.1"/>
</dbReference>
<dbReference type="GO" id="GO:0005524">
    <property type="term" value="F:ATP binding"/>
    <property type="evidence" value="ECO:0007669"/>
    <property type="project" value="UniProtKB-UniRule"/>
</dbReference>
<sequence>MINSLLMVIVLTILTGIAYPLAMTALAQTLLPQQANGSLITKDNQVIGSRLIGQNFTSPGYFHGRPSAAGADGYDAAASSGSNLGPTNQKLKAAVAERITNIKSENNLPQDSSIPGDLVLASASGLDPHISLAAAYLQVERVATERGIPSAQVRSLVDSHTVGRQLGFLGEPRVNVLELNLALDAVKR</sequence>
<keyword evidence="4 11" id="KW-0812">Transmembrane</keyword>
<evidence type="ECO:0000256" key="9">
    <source>
        <dbReference type="ARBA" id="ARBA00023065"/>
    </source>
</evidence>
<dbReference type="Proteomes" id="UP000192738">
    <property type="component" value="Unassembled WGS sequence"/>
</dbReference>
<dbReference type="AlphaFoldDB" id="A0A1W1Y9N4"/>
<keyword evidence="5 11" id="KW-0547">Nucleotide-binding</keyword>
<evidence type="ECO:0000256" key="10">
    <source>
        <dbReference type="ARBA" id="ARBA00023136"/>
    </source>
</evidence>
<reference evidence="12 13" key="1">
    <citation type="submission" date="2017-04" db="EMBL/GenBank/DDBJ databases">
        <authorList>
            <person name="Afonso C.L."/>
            <person name="Miller P.J."/>
            <person name="Scott M.A."/>
            <person name="Spackman E."/>
            <person name="Goraichik I."/>
            <person name="Dimitrov K.M."/>
            <person name="Suarez D.L."/>
            <person name="Swayne D.E."/>
        </authorList>
    </citation>
    <scope>NUCLEOTIDE SEQUENCE [LARGE SCALE GENOMIC DNA]</scope>
    <source>
        <strain evidence="12 13">DSM 5090</strain>
    </source>
</reference>
<comment type="subunit">
    <text evidence="11">The system is composed of three essential subunits: KdpA, KdpB and KdpC.</text>
</comment>
<dbReference type="PIRSF" id="PIRSF001296">
    <property type="entry name" value="K_ATPase_KdpC"/>
    <property type="match status" value="1"/>
</dbReference>
<gene>
    <name evidence="11" type="primary">kdpC</name>
    <name evidence="12" type="ORF">SAMN04488500_101151</name>
</gene>
<comment type="subcellular location">
    <subcellularLocation>
        <location evidence="11">Cell membrane</location>
        <topology evidence="11">Single-pass membrane protein</topology>
    </subcellularLocation>
</comment>
<keyword evidence="10 11" id="KW-0472">Membrane</keyword>
<evidence type="ECO:0000313" key="13">
    <source>
        <dbReference type="Proteomes" id="UP000192738"/>
    </source>
</evidence>
<evidence type="ECO:0000256" key="7">
    <source>
        <dbReference type="ARBA" id="ARBA00022958"/>
    </source>
</evidence>
<name>A0A1W1Y9N4_9FIRM</name>
<evidence type="ECO:0000313" key="12">
    <source>
        <dbReference type="EMBL" id="SMC32867.1"/>
    </source>
</evidence>
<evidence type="ECO:0000256" key="8">
    <source>
        <dbReference type="ARBA" id="ARBA00022989"/>
    </source>
</evidence>
<dbReference type="NCBIfam" id="TIGR00681">
    <property type="entry name" value="kdpC"/>
    <property type="match status" value="1"/>
</dbReference>
<organism evidence="12 13">
    <name type="scientific">Sporomusa malonica</name>
    <dbReference type="NCBI Taxonomy" id="112901"/>
    <lineage>
        <taxon>Bacteria</taxon>
        <taxon>Bacillati</taxon>
        <taxon>Bacillota</taxon>
        <taxon>Negativicutes</taxon>
        <taxon>Selenomonadales</taxon>
        <taxon>Sporomusaceae</taxon>
        <taxon>Sporomusa</taxon>
    </lineage>
</organism>
<evidence type="ECO:0000256" key="5">
    <source>
        <dbReference type="ARBA" id="ARBA00022741"/>
    </source>
</evidence>
<dbReference type="NCBIfam" id="NF001454">
    <property type="entry name" value="PRK00315.1"/>
    <property type="match status" value="1"/>
</dbReference>
<protein>
    <recommendedName>
        <fullName evidence="11">Potassium-transporting ATPase KdpC subunit</fullName>
    </recommendedName>
    <alternativeName>
        <fullName evidence="11">ATP phosphohydrolase [potassium-transporting] C chain</fullName>
    </alternativeName>
    <alternativeName>
        <fullName evidence="11">Potassium-binding and translocating subunit C</fullName>
    </alternativeName>
    <alternativeName>
        <fullName evidence="11">Potassium-translocating ATPase C chain</fullName>
    </alternativeName>
</protein>
<dbReference type="Pfam" id="PF02669">
    <property type="entry name" value="KdpC"/>
    <property type="match status" value="1"/>
</dbReference>
<keyword evidence="8 11" id="KW-1133">Transmembrane helix</keyword>
<keyword evidence="2 11" id="KW-1003">Cell membrane</keyword>
<keyword evidence="1 11" id="KW-0813">Transport</keyword>
<evidence type="ECO:0000256" key="3">
    <source>
        <dbReference type="ARBA" id="ARBA00022538"/>
    </source>
</evidence>
<evidence type="ECO:0000256" key="2">
    <source>
        <dbReference type="ARBA" id="ARBA00022475"/>
    </source>
</evidence>
<dbReference type="GO" id="GO:0008556">
    <property type="term" value="F:P-type potassium transmembrane transporter activity"/>
    <property type="evidence" value="ECO:0007669"/>
    <property type="project" value="InterPro"/>
</dbReference>
<dbReference type="GO" id="GO:0005886">
    <property type="term" value="C:plasma membrane"/>
    <property type="evidence" value="ECO:0007669"/>
    <property type="project" value="UniProtKB-SubCell"/>
</dbReference>
<dbReference type="InterPro" id="IPR003820">
    <property type="entry name" value="KdpC"/>
</dbReference>
<keyword evidence="9 11" id="KW-0406">Ion transport</keyword>
<dbReference type="PANTHER" id="PTHR30042:SF2">
    <property type="entry name" value="POTASSIUM-TRANSPORTING ATPASE KDPC SUBUNIT"/>
    <property type="match status" value="1"/>
</dbReference>
<evidence type="ECO:0000256" key="11">
    <source>
        <dbReference type="HAMAP-Rule" id="MF_00276"/>
    </source>
</evidence>
<dbReference type="HAMAP" id="MF_00276">
    <property type="entry name" value="KdpC"/>
    <property type="match status" value="1"/>
</dbReference>
<evidence type="ECO:0000256" key="4">
    <source>
        <dbReference type="ARBA" id="ARBA00022692"/>
    </source>
</evidence>
<evidence type="ECO:0000256" key="6">
    <source>
        <dbReference type="ARBA" id="ARBA00022840"/>
    </source>
</evidence>
<proteinExistence type="inferred from homology"/>